<dbReference type="GeneID" id="85329726"/>
<dbReference type="PANTHER" id="PTHR24148:SF64">
    <property type="entry name" value="HETEROKARYON INCOMPATIBILITY DOMAIN-CONTAINING PROTEIN"/>
    <property type="match status" value="1"/>
</dbReference>
<dbReference type="PANTHER" id="PTHR24148">
    <property type="entry name" value="ANKYRIN REPEAT DOMAIN-CONTAINING PROTEIN 39 HOMOLOG-RELATED"/>
    <property type="match status" value="1"/>
</dbReference>
<dbReference type="AlphaFoldDB" id="A0AA40B4G7"/>
<dbReference type="EMBL" id="JAUIRO010000002">
    <property type="protein sequence ID" value="KAK0727322.1"/>
    <property type="molecule type" value="Genomic_DNA"/>
</dbReference>
<sequence>MQLGRNLHSALKQLRYSNRPRRLWVDAVCINQDDIDERNVQVMRMGATYSLATRVVIWLGSEAEDSTHTLSTIADFGEQVEFTVEGFLADAPGASEPMWWNPSQQCHTTPELGHLLTALLARPWFSRVWVIQEALLGSRQTIIQCGDAFIPWPPFRKAVLVMSQKEELPQELRNLTDTYRGNLLPRSHWSLFRLLLWT</sequence>
<proteinExistence type="predicted"/>
<comment type="caution">
    <text evidence="2">The sequence shown here is derived from an EMBL/GenBank/DDBJ whole genome shotgun (WGS) entry which is preliminary data.</text>
</comment>
<dbReference type="InterPro" id="IPR052895">
    <property type="entry name" value="HetReg/Transcr_Mod"/>
</dbReference>
<name>A0AA40B4G7_9PEZI</name>
<evidence type="ECO:0000259" key="1">
    <source>
        <dbReference type="Pfam" id="PF06985"/>
    </source>
</evidence>
<dbReference type="Pfam" id="PF06985">
    <property type="entry name" value="HET"/>
    <property type="match status" value="1"/>
</dbReference>
<evidence type="ECO:0000313" key="3">
    <source>
        <dbReference type="Proteomes" id="UP001172101"/>
    </source>
</evidence>
<reference evidence="2" key="1">
    <citation type="submission" date="2023-06" db="EMBL/GenBank/DDBJ databases">
        <title>Genome-scale phylogeny and comparative genomics of the fungal order Sordariales.</title>
        <authorList>
            <consortium name="Lawrence Berkeley National Laboratory"/>
            <person name="Hensen N."/>
            <person name="Bonometti L."/>
            <person name="Westerberg I."/>
            <person name="Brannstrom I.O."/>
            <person name="Guillou S."/>
            <person name="Cros-Aarteil S."/>
            <person name="Calhoun S."/>
            <person name="Haridas S."/>
            <person name="Kuo A."/>
            <person name="Mondo S."/>
            <person name="Pangilinan J."/>
            <person name="Riley R."/>
            <person name="LaButti K."/>
            <person name="Andreopoulos B."/>
            <person name="Lipzen A."/>
            <person name="Chen C."/>
            <person name="Yanf M."/>
            <person name="Daum C."/>
            <person name="Ng V."/>
            <person name="Clum A."/>
            <person name="Steindorff A."/>
            <person name="Ohm R."/>
            <person name="Martin F."/>
            <person name="Silar P."/>
            <person name="Natvig D."/>
            <person name="Lalanne C."/>
            <person name="Gautier V."/>
            <person name="Ament-velasquez S.L."/>
            <person name="Kruys A."/>
            <person name="Hutchinson M.I."/>
            <person name="Powell A.J."/>
            <person name="Barry K."/>
            <person name="Miller A.N."/>
            <person name="Grigoriev I.V."/>
            <person name="Debuchy R."/>
            <person name="Gladieux P."/>
            <person name="Thoren M.H."/>
            <person name="Johannesson H."/>
        </authorList>
    </citation>
    <scope>NUCLEOTIDE SEQUENCE</scope>
    <source>
        <strain evidence="2">SMH2392-1A</strain>
    </source>
</reference>
<organism evidence="2 3">
    <name type="scientific">Lasiosphaeria miniovina</name>
    <dbReference type="NCBI Taxonomy" id="1954250"/>
    <lineage>
        <taxon>Eukaryota</taxon>
        <taxon>Fungi</taxon>
        <taxon>Dikarya</taxon>
        <taxon>Ascomycota</taxon>
        <taxon>Pezizomycotina</taxon>
        <taxon>Sordariomycetes</taxon>
        <taxon>Sordariomycetidae</taxon>
        <taxon>Sordariales</taxon>
        <taxon>Lasiosphaeriaceae</taxon>
        <taxon>Lasiosphaeria</taxon>
    </lineage>
</organism>
<dbReference type="Proteomes" id="UP001172101">
    <property type="component" value="Unassembled WGS sequence"/>
</dbReference>
<gene>
    <name evidence="2" type="ORF">B0T26DRAFT_765153</name>
</gene>
<keyword evidence="3" id="KW-1185">Reference proteome</keyword>
<feature type="domain" description="Heterokaryon incompatibility" evidence="1">
    <location>
        <begin position="2"/>
        <end position="133"/>
    </location>
</feature>
<dbReference type="InterPro" id="IPR010730">
    <property type="entry name" value="HET"/>
</dbReference>
<evidence type="ECO:0000313" key="2">
    <source>
        <dbReference type="EMBL" id="KAK0727322.1"/>
    </source>
</evidence>
<protein>
    <submittedName>
        <fullName evidence="2">Heterokaryon incompatibility protein-domain-containing protein</fullName>
    </submittedName>
</protein>
<dbReference type="RefSeq" id="XP_060300177.1">
    <property type="nucleotide sequence ID" value="XM_060446456.1"/>
</dbReference>
<accession>A0AA40B4G7</accession>